<dbReference type="NCBIfam" id="TIGR00715">
    <property type="entry name" value="precor6x_red"/>
    <property type="match status" value="1"/>
</dbReference>
<dbReference type="GO" id="GO:0016994">
    <property type="term" value="F:precorrin-6A reductase activity"/>
    <property type="evidence" value="ECO:0007669"/>
    <property type="project" value="InterPro"/>
</dbReference>
<evidence type="ECO:0000256" key="3">
    <source>
        <dbReference type="ARBA" id="ARBA00023002"/>
    </source>
</evidence>
<protein>
    <submittedName>
        <fullName evidence="4">Precorrin-6x reductase</fullName>
    </submittedName>
</protein>
<dbReference type="PANTHER" id="PTHR36925:SF1">
    <property type="entry name" value="COBALT-PRECORRIN-6A REDUCTASE"/>
    <property type="match status" value="1"/>
</dbReference>
<dbReference type="UniPathway" id="UPA00148"/>
<comment type="pathway">
    <text evidence="1">Cofactor biosynthesis; adenosylcobalamin biosynthesis.</text>
</comment>
<comment type="caution">
    <text evidence="4">The sequence shown here is derived from an EMBL/GenBank/DDBJ whole genome shotgun (WGS) entry which is preliminary data.</text>
</comment>
<proteinExistence type="predicted"/>
<dbReference type="PANTHER" id="PTHR36925">
    <property type="entry name" value="COBALT-PRECORRIN-6A REDUCTASE"/>
    <property type="match status" value="1"/>
</dbReference>
<dbReference type="InterPro" id="IPR003723">
    <property type="entry name" value="Precorrin-6x_reduct"/>
</dbReference>
<reference evidence="4 5" key="1">
    <citation type="journal article" date="2016" name="Nat. Biotechnol.">
        <title>Measurement of bacterial replication rates in microbial communities.</title>
        <authorList>
            <person name="Brown C.T."/>
            <person name="Olm M.R."/>
            <person name="Thomas B.C."/>
            <person name="Banfield J.F."/>
        </authorList>
    </citation>
    <scope>NUCLEOTIDE SEQUENCE [LARGE SCALE GENOMIC DNA]</scope>
    <source>
        <strain evidence="4">46_33</strain>
    </source>
</reference>
<accession>A0A1Q6R2L3</accession>
<gene>
    <name evidence="4" type="ORF">BHW43_09600</name>
</gene>
<name>A0A1Q6R2L3_9FIRM</name>
<organism evidence="4 5">
    <name type="scientific">Phascolarctobacterium succinatutens</name>
    <dbReference type="NCBI Taxonomy" id="626940"/>
    <lineage>
        <taxon>Bacteria</taxon>
        <taxon>Bacillati</taxon>
        <taxon>Bacillota</taxon>
        <taxon>Negativicutes</taxon>
        <taxon>Acidaminococcales</taxon>
        <taxon>Acidaminococcaceae</taxon>
        <taxon>Phascolarctobacterium</taxon>
    </lineage>
</organism>
<dbReference type="STRING" id="626940.BHW43_09600"/>
<dbReference type="GeneID" id="78524454"/>
<keyword evidence="2" id="KW-0169">Cobalamin biosynthesis</keyword>
<dbReference type="RefSeq" id="WP_009144628.1">
    <property type="nucleotide sequence ID" value="NZ_CABKPS010000007.1"/>
</dbReference>
<keyword evidence="3" id="KW-0560">Oxidoreductase</keyword>
<dbReference type="PROSITE" id="PS51014">
    <property type="entry name" value="COBK_CBIJ"/>
    <property type="match status" value="1"/>
</dbReference>
<evidence type="ECO:0000256" key="1">
    <source>
        <dbReference type="ARBA" id="ARBA00004953"/>
    </source>
</evidence>
<dbReference type="EMBL" id="MNTG01000044">
    <property type="protein sequence ID" value="OLA36556.1"/>
    <property type="molecule type" value="Genomic_DNA"/>
</dbReference>
<evidence type="ECO:0000313" key="5">
    <source>
        <dbReference type="Proteomes" id="UP000186777"/>
    </source>
</evidence>
<evidence type="ECO:0000313" key="4">
    <source>
        <dbReference type="EMBL" id="OLA36556.1"/>
    </source>
</evidence>
<dbReference type="AlphaFoldDB" id="A0A1Q6R2L3"/>
<evidence type="ECO:0000256" key="2">
    <source>
        <dbReference type="ARBA" id="ARBA00022573"/>
    </source>
</evidence>
<dbReference type="Proteomes" id="UP000186777">
    <property type="component" value="Unassembled WGS sequence"/>
</dbReference>
<dbReference type="GO" id="GO:0009236">
    <property type="term" value="P:cobalamin biosynthetic process"/>
    <property type="evidence" value="ECO:0007669"/>
    <property type="project" value="UniProtKB-UniPathway"/>
</dbReference>
<dbReference type="Pfam" id="PF02571">
    <property type="entry name" value="CbiJ"/>
    <property type="match status" value="1"/>
</dbReference>
<sequence>MKPVIWLIGGTSEGRRLIKELAKLPVELYVSVATDYGASLIEPQPGMTVMAERMDLAAMRAFIREHRPACVIDATHPYATVVTATVQEACSTEQVEYLRLVRPSGEGGDYITVHDFAEAVELLNHLDGGIFLTTGSKNLPDFTAVHDYAERIVLRILPLESSLQIALKLGYKPAHIICMQGPFSKELNVAMLKKYGSKFMVTKDSGAVGGFDEKVEAAAAAGAKLIVIGRAQEETGAGYSEIVDYLKQHFAAGN</sequence>